<accession>A0A917U4C0</accession>
<dbReference type="InterPro" id="IPR008030">
    <property type="entry name" value="NmrA-like"/>
</dbReference>
<evidence type="ECO:0000313" key="2">
    <source>
        <dbReference type="EMBL" id="GGM54039.1"/>
    </source>
</evidence>
<dbReference type="SUPFAM" id="SSF51735">
    <property type="entry name" value="NAD(P)-binding Rossmann-fold domains"/>
    <property type="match status" value="1"/>
</dbReference>
<sequence>MTVLVTGATGSIGGAATAALVQRGAPVRALVRGTHRAALLPAGVAAAVGDLRDPAAVEAALAGVTAALYVSPHDPDEERLAETFAAACERLGVRLVFAGVVTDSLFVRTLVGLFLPHYRGKLRISRRMARSSARPVLFGVSNYYQNDEIVREDILTGTYPLPVHGSGVNRVDLRDVGELIARALTEPEFPGGIHALCGPASIGGPESARTWTQVLGRPVRYAPEDWRAALGRQLSGQKLDDFRHTYGFLARRGMPTTAREVAVMTRLLGRAPRPYGDYVRDTAEAWQAVS</sequence>
<dbReference type="Proteomes" id="UP000642070">
    <property type="component" value="Unassembled WGS sequence"/>
</dbReference>
<dbReference type="PANTHER" id="PTHR43162">
    <property type="match status" value="1"/>
</dbReference>
<dbReference type="InterPro" id="IPR036291">
    <property type="entry name" value="NAD(P)-bd_dom_sf"/>
</dbReference>
<dbReference type="AlphaFoldDB" id="A0A917U4C0"/>
<dbReference type="Pfam" id="PF05368">
    <property type="entry name" value="NmrA"/>
    <property type="match status" value="1"/>
</dbReference>
<keyword evidence="3" id="KW-1185">Reference proteome</keyword>
<gene>
    <name evidence="2" type="ORF">GCM10007977_064550</name>
</gene>
<comment type="caution">
    <text evidence="2">The sequence shown here is derived from an EMBL/GenBank/DDBJ whole genome shotgun (WGS) entry which is preliminary data.</text>
</comment>
<evidence type="ECO:0000259" key="1">
    <source>
        <dbReference type="Pfam" id="PF05368"/>
    </source>
</evidence>
<evidence type="ECO:0000313" key="3">
    <source>
        <dbReference type="Proteomes" id="UP000642070"/>
    </source>
</evidence>
<dbReference type="PANTHER" id="PTHR43162:SF1">
    <property type="entry name" value="PRESTALK A DIFFERENTIATION PROTEIN A"/>
    <property type="match status" value="1"/>
</dbReference>
<organism evidence="2 3">
    <name type="scientific">Dactylosporangium sucinum</name>
    <dbReference type="NCBI Taxonomy" id="1424081"/>
    <lineage>
        <taxon>Bacteria</taxon>
        <taxon>Bacillati</taxon>
        <taxon>Actinomycetota</taxon>
        <taxon>Actinomycetes</taxon>
        <taxon>Micromonosporales</taxon>
        <taxon>Micromonosporaceae</taxon>
        <taxon>Dactylosporangium</taxon>
    </lineage>
</organism>
<name>A0A917U4C0_9ACTN</name>
<reference evidence="2" key="2">
    <citation type="submission" date="2020-09" db="EMBL/GenBank/DDBJ databases">
        <authorList>
            <person name="Sun Q."/>
            <person name="Ohkuma M."/>
        </authorList>
    </citation>
    <scope>NUCLEOTIDE SEQUENCE</scope>
    <source>
        <strain evidence="2">JCM 19831</strain>
    </source>
</reference>
<dbReference type="RefSeq" id="WP_190253766.1">
    <property type="nucleotide sequence ID" value="NZ_BMPI01000036.1"/>
</dbReference>
<dbReference type="Gene3D" id="3.40.50.720">
    <property type="entry name" value="NAD(P)-binding Rossmann-like Domain"/>
    <property type="match status" value="1"/>
</dbReference>
<reference evidence="2" key="1">
    <citation type="journal article" date="2014" name="Int. J. Syst. Evol. Microbiol.">
        <title>Complete genome sequence of Corynebacterium casei LMG S-19264T (=DSM 44701T), isolated from a smear-ripened cheese.</title>
        <authorList>
            <consortium name="US DOE Joint Genome Institute (JGI-PGF)"/>
            <person name="Walter F."/>
            <person name="Albersmeier A."/>
            <person name="Kalinowski J."/>
            <person name="Ruckert C."/>
        </authorList>
    </citation>
    <scope>NUCLEOTIDE SEQUENCE</scope>
    <source>
        <strain evidence="2">JCM 19831</strain>
    </source>
</reference>
<dbReference type="EMBL" id="BMPI01000036">
    <property type="protein sequence ID" value="GGM54039.1"/>
    <property type="molecule type" value="Genomic_DNA"/>
</dbReference>
<protein>
    <recommendedName>
        <fullName evidence="1">NmrA-like domain-containing protein</fullName>
    </recommendedName>
</protein>
<feature type="domain" description="NmrA-like" evidence="1">
    <location>
        <begin position="2"/>
        <end position="222"/>
    </location>
</feature>
<proteinExistence type="predicted"/>
<dbReference type="InterPro" id="IPR051604">
    <property type="entry name" value="Ergot_Alk_Oxidoreductase"/>
</dbReference>